<evidence type="ECO:0000259" key="12">
    <source>
        <dbReference type="PROSITE" id="PS50240"/>
    </source>
</evidence>
<dbReference type="PANTHER" id="PTHR24252">
    <property type="entry name" value="ACROSIN-RELATED"/>
    <property type="match status" value="1"/>
</dbReference>
<keyword evidence="4 11" id="KW-0732">Signal</keyword>
<dbReference type="PROSITE" id="PS00134">
    <property type="entry name" value="TRYPSIN_HIS"/>
    <property type="match status" value="1"/>
</dbReference>
<keyword evidence="2" id="KW-0964">Secreted</keyword>
<feature type="transmembrane region" description="Helical" evidence="10">
    <location>
        <begin position="293"/>
        <end position="317"/>
    </location>
</feature>
<feature type="chain" id="PRO_5043576499" evidence="11">
    <location>
        <begin position="28"/>
        <end position="325"/>
    </location>
</feature>
<keyword evidence="3 9" id="KW-0645">Protease</keyword>
<dbReference type="CDD" id="cd00190">
    <property type="entry name" value="Tryp_SPc"/>
    <property type="match status" value="1"/>
</dbReference>
<evidence type="ECO:0000256" key="4">
    <source>
        <dbReference type="ARBA" id="ARBA00022729"/>
    </source>
</evidence>
<dbReference type="PRINTS" id="PR00722">
    <property type="entry name" value="CHYMOTRYPSIN"/>
</dbReference>
<comment type="subcellular location">
    <subcellularLocation>
        <location evidence="1">Secreted</location>
    </subcellularLocation>
</comment>
<reference evidence="13 14" key="1">
    <citation type="submission" date="2024-03" db="EMBL/GenBank/DDBJ databases">
        <title>The Acrasis kona genome and developmental transcriptomes reveal deep origins of eukaryotic multicellular pathways.</title>
        <authorList>
            <person name="Sheikh S."/>
            <person name="Fu C.-J."/>
            <person name="Brown M.W."/>
            <person name="Baldauf S.L."/>
        </authorList>
    </citation>
    <scope>NUCLEOTIDE SEQUENCE [LARGE SCALE GENOMIC DNA]</scope>
    <source>
        <strain evidence="13 14">ATCC MYA-3509</strain>
    </source>
</reference>
<dbReference type="EMBL" id="JAOPGA020001652">
    <property type="protein sequence ID" value="KAL0490214.1"/>
    <property type="molecule type" value="Genomic_DNA"/>
</dbReference>
<evidence type="ECO:0000256" key="2">
    <source>
        <dbReference type="ARBA" id="ARBA00022525"/>
    </source>
</evidence>
<feature type="signal peptide" evidence="11">
    <location>
        <begin position="1"/>
        <end position="27"/>
    </location>
</feature>
<dbReference type="InterPro" id="IPR001314">
    <property type="entry name" value="Peptidase_S1A"/>
</dbReference>
<keyword evidence="10" id="KW-1133">Transmembrane helix</keyword>
<dbReference type="InterPro" id="IPR009003">
    <property type="entry name" value="Peptidase_S1_PA"/>
</dbReference>
<dbReference type="Proteomes" id="UP001431209">
    <property type="component" value="Unassembled WGS sequence"/>
</dbReference>
<keyword evidence="8" id="KW-1015">Disulfide bond</keyword>
<dbReference type="SMART" id="SM00020">
    <property type="entry name" value="Tryp_SPc"/>
    <property type="match status" value="1"/>
</dbReference>
<dbReference type="InterPro" id="IPR033116">
    <property type="entry name" value="TRYPSIN_SER"/>
</dbReference>
<evidence type="ECO:0000256" key="11">
    <source>
        <dbReference type="SAM" id="SignalP"/>
    </source>
</evidence>
<name>A0AAW2ZNE6_9EUKA</name>
<gene>
    <name evidence="13" type="ORF">AKO1_006550</name>
</gene>
<keyword evidence="6 9" id="KW-0720">Serine protease</keyword>
<proteinExistence type="predicted"/>
<dbReference type="InterPro" id="IPR018114">
    <property type="entry name" value="TRYPSIN_HIS"/>
</dbReference>
<dbReference type="SUPFAM" id="SSF50494">
    <property type="entry name" value="Trypsin-like serine proteases"/>
    <property type="match status" value="1"/>
</dbReference>
<keyword evidence="7" id="KW-0865">Zymogen</keyword>
<evidence type="ECO:0000256" key="7">
    <source>
        <dbReference type="ARBA" id="ARBA00023145"/>
    </source>
</evidence>
<dbReference type="GO" id="GO:0006508">
    <property type="term" value="P:proteolysis"/>
    <property type="evidence" value="ECO:0007669"/>
    <property type="project" value="UniProtKB-KW"/>
</dbReference>
<dbReference type="PROSITE" id="PS50240">
    <property type="entry name" value="TRYPSIN_DOM"/>
    <property type="match status" value="1"/>
</dbReference>
<sequence length="325" mass="36019">MTFRITSTMTHSLFLVLLLLLLQICHPEPSFHIRSGESSLIAGGRDAQPGEFGHHVGISKADGSLVWCGGGLISKRWVLTAAHCFDETDTPQNTIVIIGRLNKDDSSDGRTAKIKRFFKHEAYDPATYMNDIAVVELDEDVLEDKSNNTAYMELEVEELDKGTIVTASGWGLLATTQKQPNVLQTVKLPIVEDDLCRAHGEFFSEMMICIGKGDGMDTCRGDSGGPVVHKVSADQKRWVSLGIVSFGGPGCGYPNVRGTYTKVSNYLDWLTDNKVVFYRSTAQKPNVSFFSSIFIYIWLFVSLFLLCNTVVVVRYCVAQTQIEQL</sequence>
<dbReference type="PANTHER" id="PTHR24252:SF7">
    <property type="entry name" value="HYALIN"/>
    <property type="match status" value="1"/>
</dbReference>
<dbReference type="Pfam" id="PF00089">
    <property type="entry name" value="Trypsin"/>
    <property type="match status" value="1"/>
</dbReference>
<dbReference type="AlphaFoldDB" id="A0AAW2ZNE6"/>
<organism evidence="13 14">
    <name type="scientific">Acrasis kona</name>
    <dbReference type="NCBI Taxonomy" id="1008807"/>
    <lineage>
        <taxon>Eukaryota</taxon>
        <taxon>Discoba</taxon>
        <taxon>Heterolobosea</taxon>
        <taxon>Tetramitia</taxon>
        <taxon>Eutetramitia</taxon>
        <taxon>Acrasidae</taxon>
        <taxon>Acrasis</taxon>
    </lineage>
</organism>
<dbReference type="InterPro" id="IPR043504">
    <property type="entry name" value="Peptidase_S1_PA_chymotrypsin"/>
</dbReference>
<dbReference type="Gene3D" id="2.40.10.10">
    <property type="entry name" value="Trypsin-like serine proteases"/>
    <property type="match status" value="1"/>
</dbReference>
<evidence type="ECO:0000256" key="3">
    <source>
        <dbReference type="ARBA" id="ARBA00022670"/>
    </source>
</evidence>
<comment type="caution">
    <text evidence="13">The sequence shown here is derived from an EMBL/GenBank/DDBJ whole genome shotgun (WGS) entry which is preliminary data.</text>
</comment>
<keyword evidence="14" id="KW-1185">Reference proteome</keyword>
<evidence type="ECO:0000256" key="8">
    <source>
        <dbReference type="ARBA" id="ARBA00023157"/>
    </source>
</evidence>
<evidence type="ECO:0000256" key="9">
    <source>
        <dbReference type="RuleBase" id="RU363034"/>
    </source>
</evidence>
<evidence type="ECO:0000313" key="13">
    <source>
        <dbReference type="EMBL" id="KAL0490214.1"/>
    </source>
</evidence>
<feature type="domain" description="Peptidase S1" evidence="12">
    <location>
        <begin position="41"/>
        <end position="275"/>
    </location>
</feature>
<accession>A0AAW2ZNE6</accession>
<protein>
    <submittedName>
        <fullName evidence="13">Prss52</fullName>
    </submittedName>
</protein>
<keyword evidence="10" id="KW-0812">Transmembrane</keyword>
<evidence type="ECO:0000256" key="1">
    <source>
        <dbReference type="ARBA" id="ARBA00004613"/>
    </source>
</evidence>
<evidence type="ECO:0000256" key="5">
    <source>
        <dbReference type="ARBA" id="ARBA00022801"/>
    </source>
</evidence>
<dbReference type="FunFam" id="2.40.10.10:FF:000146">
    <property type="entry name" value="Serine protease 53"/>
    <property type="match status" value="1"/>
</dbReference>
<dbReference type="InterPro" id="IPR001254">
    <property type="entry name" value="Trypsin_dom"/>
</dbReference>
<evidence type="ECO:0000256" key="10">
    <source>
        <dbReference type="SAM" id="Phobius"/>
    </source>
</evidence>
<evidence type="ECO:0000256" key="6">
    <source>
        <dbReference type="ARBA" id="ARBA00022825"/>
    </source>
</evidence>
<dbReference type="PROSITE" id="PS00135">
    <property type="entry name" value="TRYPSIN_SER"/>
    <property type="match status" value="1"/>
</dbReference>
<dbReference type="GO" id="GO:0004252">
    <property type="term" value="F:serine-type endopeptidase activity"/>
    <property type="evidence" value="ECO:0007669"/>
    <property type="project" value="InterPro"/>
</dbReference>
<keyword evidence="10" id="KW-0472">Membrane</keyword>
<evidence type="ECO:0000313" key="14">
    <source>
        <dbReference type="Proteomes" id="UP001431209"/>
    </source>
</evidence>
<keyword evidence="5 9" id="KW-0378">Hydrolase</keyword>
<dbReference type="GO" id="GO:0005576">
    <property type="term" value="C:extracellular region"/>
    <property type="evidence" value="ECO:0007669"/>
    <property type="project" value="UniProtKB-SubCell"/>
</dbReference>